<feature type="compositionally biased region" description="Basic and acidic residues" evidence="1">
    <location>
        <begin position="385"/>
        <end position="399"/>
    </location>
</feature>
<accession>A0AAV2YV51</accession>
<feature type="region of interest" description="Disordered" evidence="1">
    <location>
        <begin position="25"/>
        <end position="122"/>
    </location>
</feature>
<proteinExistence type="predicted"/>
<feature type="compositionally biased region" description="Low complexity" evidence="1">
    <location>
        <begin position="233"/>
        <end position="251"/>
    </location>
</feature>
<evidence type="ECO:0000313" key="3">
    <source>
        <dbReference type="EMBL" id="DAZ97870.1"/>
    </source>
</evidence>
<feature type="region of interest" description="Disordered" evidence="1">
    <location>
        <begin position="415"/>
        <end position="458"/>
    </location>
</feature>
<protein>
    <recommendedName>
        <fullName evidence="5">Transmembrane protein</fullName>
    </recommendedName>
</protein>
<evidence type="ECO:0000313" key="4">
    <source>
        <dbReference type="Proteomes" id="UP001146120"/>
    </source>
</evidence>
<keyword evidence="4" id="KW-1185">Reference proteome</keyword>
<feature type="compositionally biased region" description="Acidic residues" evidence="1">
    <location>
        <begin position="264"/>
        <end position="273"/>
    </location>
</feature>
<evidence type="ECO:0000256" key="1">
    <source>
        <dbReference type="SAM" id="MobiDB-lite"/>
    </source>
</evidence>
<evidence type="ECO:0000256" key="2">
    <source>
        <dbReference type="SAM" id="SignalP"/>
    </source>
</evidence>
<name>A0AAV2YV51_9STRA</name>
<feature type="compositionally biased region" description="Polar residues" evidence="1">
    <location>
        <begin position="305"/>
        <end position="321"/>
    </location>
</feature>
<comment type="caution">
    <text evidence="3">The sequence shown here is derived from an EMBL/GenBank/DDBJ whole genome shotgun (WGS) entry which is preliminary data.</text>
</comment>
<gene>
    <name evidence="3" type="ORF">N0F65_003297</name>
</gene>
<feature type="compositionally biased region" description="Low complexity" evidence="1">
    <location>
        <begin position="323"/>
        <end position="342"/>
    </location>
</feature>
<feature type="signal peptide" evidence="2">
    <location>
        <begin position="1"/>
        <end position="23"/>
    </location>
</feature>
<feature type="compositionally biased region" description="Low complexity" evidence="1">
    <location>
        <begin position="60"/>
        <end position="84"/>
    </location>
</feature>
<dbReference type="AlphaFoldDB" id="A0AAV2YV51"/>
<feature type="compositionally biased region" description="Low complexity" evidence="1">
    <location>
        <begin position="105"/>
        <end position="122"/>
    </location>
</feature>
<feature type="compositionally biased region" description="Low complexity" evidence="1">
    <location>
        <begin position="371"/>
        <end position="381"/>
    </location>
</feature>
<evidence type="ECO:0008006" key="5">
    <source>
        <dbReference type="Google" id="ProtNLM"/>
    </source>
</evidence>
<reference evidence="3" key="1">
    <citation type="submission" date="2022-11" db="EMBL/GenBank/DDBJ databases">
        <authorList>
            <person name="Morgan W.R."/>
            <person name="Tartar A."/>
        </authorList>
    </citation>
    <scope>NUCLEOTIDE SEQUENCE</scope>
    <source>
        <strain evidence="3">ARSEF 373</strain>
    </source>
</reference>
<feature type="compositionally biased region" description="Low complexity" evidence="1">
    <location>
        <begin position="429"/>
        <end position="447"/>
    </location>
</feature>
<keyword evidence="2" id="KW-0732">Signal</keyword>
<feature type="chain" id="PRO_5043797236" description="Transmembrane protein" evidence="2">
    <location>
        <begin position="24"/>
        <end position="493"/>
    </location>
</feature>
<feature type="compositionally biased region" description="Basic and acidic residues" evidence="1">
    <location>
        <begin position="44"/>
        <end position="54"/>
    </location>
</feature>
<dbReference type="EMBL" id="DAKRPA010000123">
    <property type="protein sequence ID" value="DAZ97870.1"/>
    <property type="molecule type" value="Genomic_DNA"/>
</dbReference>
<dbReference type="Proteomes" id="UP001146120">
    <property type="component" value="Unassembled WGS sequence"/>
</dbReference>
<sequence length="493" mass="50320">MVRSARHLLLVAAAVVSARVADAQPVPNEVPPAEGAFDDDGSGEDDKADSKDEAQAPSDGRPQPGALRGAAAAAATDDGQGNAAEPPKVAVIVPGQSDPPKRTMAKPVTTTAAPKATDAATSAPVAPIVPPLMPTAPTEPPVPPVTTAPLTTMPVETMAPATTVPALRTETTSLQSSSSLTDVVNKVNAPVMIAIGALCCVFLLVWGRKRKYGTAMASAGADSAISADGFTSAPTTSGPSGSSGSSAGATTVKSKVQYSRIDNPEDEDEEYGDGDFVNAGSHGGQDRWEDWEGDLEEAEPVKPVSTPQRIATPPSSSSGRSQPAEAPLISLSPPSSTTSRAPMLHPPRSAAPASGLHDVLLVDHSTPALGSSQASNSSNDSFEVISHDKPSPEAVEKQTEDDLFSQFGMVPSFKGGVQSSAARPPWELTSSAPSSHSSVPASASTSTAKHHFVTTSAPSTPATAMFAAELDDLSAAADAANEWGDDDEWEKGI</sequence>
<reference evidence="3" key="2">
    <citation type="journal article" date="2023" name="Microbiol Resour">
        <title>Decontamination and Annotation of the Draft Genome Sequence of the Oomycete Lagenidium giganteum ARSEF 373.</title>
        <authorList>
            <person name="Morgan W.R."/>
            <person name="Tartar A."/>
        </authorList>
    </citation>
    <scope>NUCLEOTIDE SEQUENCE</scope>
    <source>
        <strain evidence="3">ARSEF 373</strain>
    </source>
</reference>
<feature type="region of interest" description="Disordered" evidence="1">
    <location>
        <begin position="233"/>
        <end position="399"/>
    </location>
</feature>
<organism evidence="3 4">
    <name type="scientific">Lagenidium giganteum</name>
    <dbReference type="NCBI Taxonomy" id="4803"/>
    <lineage>
        <taxon>Eukaryota</taxon>
        <taxon>Sar</taxon>
        <taxon>Stramenopiles</taxon>
        <taxon>Oomycota</taxon>
        <taxon>Peronosporomycetes</taxon>
        <taxon>Pythiales</taxon>
        <taxon>Pythiaceae</taxon>
    </lineage>
</organism>